<keyword evidence="4" id="KW-0503">Monooxygenase</keyword>
<evidence type="ECO:0000256" key="1">
    <source>
        <dbReference type="ARBA" id="ARBA00022630"/>
    </source>
</evidence>
<sequence length="305" mass="32666">MRLGLQVSHFSWPDAPASIGPTFGRIARDAEEAGMASLWVMDHFFQISMIGPPELEMLEGYTALAFAAGQTSRIELGTLVTGVTYRHPGILAKTVTTLDVLSGGRAWLGIGAAWNEEEHRGLGVPYPPLKERFERLEEALQISLQMWSGDESPYAGRHYTLERPLNSPPAVRRPHPPILIGGMGAKKTMRLVAQYADASNFFDVGPQGLRAACDGLRSHCDAVGRDYGAITKTVLTRMSLSESGGTDPSGAPTVSVAAAVDHLGRLAEAGMDDAILGMANQTDPAAYPLVAEVVRQVEGITSADR</sequence>
<dbReference type="STRING" id="1386089.N865_12305"/>
<comment type="caution">
    <text evidence="6">The sequence shown here is derived from an EMBL/GenBank/DDBJ whole genome shotgun (WGS) entry which is preliminary data.</text>
</comment>
<accession>W9GAY6</accession>
<dbReference type="OrthoDB" id="143323at2"/>
<keyword evidence="2" id="KW-0288">FMN</keyword>
<evidence type="ECO:0000256" key="3">
    <source>
        <dbReference type="ARBA" id="ARBA00023002"/>
    </source>
</evidence>
<dbReference type="PANTHER" id="PTHR42847">
    <property type="entry name" value="ALKANESULFONATE MONOOXYGENASE"/>
    <property type="match status" value="1"/>
</dbReference>
<dbReference type="SUPFAM" id="SSF51679">
    <property type="entry name" value="Bacterial luciferase-like"/>
    <property type="match status" value="1"/>
</dbReference>
<dbReference type="InterPro" id="IPR019952">
    <property type="entry name" value="F420_OxRdatse_Rv1855c_pred"/>
</dbReference>
<dbReference type="InterPro" id="IPR050172">
    <property type="entry name" value="SsuD_RutA_monooxygenase"/>
</dbReference>
<feature type="domain" description="Luciferase-like" evidence="5">
    <location>
        <begin position="22"/>
        <end position="240"/>
    </location>
</feature>
<dbReference type="GO" id="GO:0008726">
    <property type="term" value="F:alkanesulfonate monooxygenase activity"/>
    <property type="evidence" value="ECO:0007669"/>
    <property type="project" value="TreeGrafter"/>
</dbReference>
<keyword evidence="7" id="KW-1185">Reference proteome</keyword>
<dbReference type="RefSeq" id="WP_034807083.1">
    <property type="nucleotide sequence ID" value="NZ_AWSA01000030.1"/>
</dbReference>
<dbReference type="Proteomes" id="UP000019489">
    <property type="component" value="Unassembled WGS sequence"/>
</dbReference>
<proteinExistence type="predicted"/>
<evidence type="ECO:0000256" key="4">
    <source>
        <dbReference type="ARBA" id="ARBA00023033"/>
    </source>
</evidence>
<dbReference type="Gene3D" id="3.20.20.30">
    <property type="entry name" value="Luciferase-like domain"/>
    <property type="match status" value="1"/>
</dbReference>
<evidence type="ECO:0000313" key="6">
    <source>
        <dbReference type="EMBL" id="EWT00994.1"/>
    </source>
</evidence>
<name>W9GAY6_9MICO</name>
<dbReference type="InterPro" id="IPR036661">
    <property type="entry name" value="Luciferase-like_sf"/>
</dbReference>
<dbReference type="EMBL" id="AWSA01000030">
    <property type="protein sequence ID" value="EWT00994.1"/>
    <property type="molecule type" value="Genomic_DNA"/>
</dbReference>
<evidence type="ECO:0000259" key="5">
    <source>
        <dbReference type="Pfam" id="PF00296"/>
    </source>
</evidence>
<dbReference type="PANTHER" id="PTHR42847:SF8">
    <property type="entry name" value="CONSERVED PROTEIN"/>
    <property type="match status" value="1"/>
</dbReference>
<keyword evidence="1" id="KW-0285">Flavoprotein</keyword>
<dbReference type="PATRIC" id="fig|1386089.3.peg.2793"/>
<dbReference type="GO" id="GO:0046306">
    <property type="term" value="P:alkanesulfonate catabolic process"/>
    <property type="evidence" value="ECO:0007669"/>
    <property type="project" value="TreeGrafter"/>
</dbReference>
<gene>
    <name evidence="6" type="ORF">N865_12305</name>
</gene>
<dbReference type="Pfam" id="PF00296">
    <property type="entry name" value="Bac_luciferase"/>
    <property type="match status" value="1"/>
</dbReference>
<dbReference type="NCBIfam" id="TIGR03560">
    <property type="entry name" value="F420_Rv1855c"/>
    <property type="match status" value="1"/>
</dbReference>
<dbReference type="eggNOG" id="COG2141">
    <property type="taxonomic scope" value="Bacteria"/>
</dbReference>
<evidence type="ECO:0000256" key="2">
    <source>
        <dbReference type="ARBA" id="ARBA00022643"/>
    </source>
</evidence>
<protein>
    <submittedName>
        <fullName evidence="6">Luciferase</fullName>
    </submittedName>
</protein>
<reference evidence="6 7" key="1">
    <citation type="submission" date="2013-08" db="EMBL/GenBank/DDBJ databases">
        <title>Intrasporangium oryzae NRRL B-24470.</title>
        <authorList>
            <person name="Liu H."/>
            <person name="Wang G."/>
        </authorList>
    </citation>
    <scope>NUCLEOTIDE SEQUENCE [LARGE SCALE GENOMIC DNA]</scope>
    <source>
        <strain evidence="6 7">NRRL B-24470</strain>
    </source>
</reference>
<dbReference type="AlphaFoldDB" id="W9GAY6"/>
<evidence type="ECO:0000313" key="7">
    <source>
        <dbReference type="Proteomes" id="UP000019489"/>
    </source>
</evidence>
<dbReference type="InterPro" id="IPR011251">
    <property type="entry name" value="Luciferase-like_dom"/>
</dbReference>
<keyword evidence="3" id="KW-0560">Oxidoreductase</keyword>
<organism evidence="6 7">
    <name type="scientific">Intrasporangium oryzae NRRL B-24470</name>
    <dbReference type="NCBI Taxonomy" id="1386089"/>
    <lineage>
        <taxon>Bacteria</taxon>
        <taxon>Bacillati</taxon>
        <taxon>Actinomycetota</taxon>
        <taxon>Actinomycetes</taxon>
        <taxon>Micrococcales</taxon>
        <taxon>Intrasporangiaceae</taxon>
        <taxon>Intrasporangium</taxon>
    </lineage>
</organism>